<evidence type="ECO:0000256" key="3">
    <source>
        <dbReference type="ARBA" id="ARBA00006105"/>
    </source>
</evidence>
<dbReference type="InterPro" id="IPR001433">
    <property type="entry name" value="OxRdtase_FAD/NAD-bd"/>
</dbReference>
<evidence type="ECO:0000256" key="11">
    <source>
        <dbReference type="PIRSR" id="PIRSR601834-1"/>
    </source>
</evidence>
<keyword evidence="6 11" id="KW-0274">FAD</keyword>
<comment type="cofactor">
    <cofactor evidence="1 11 12">
        <name>FAD</name>
        <dbReference type="ChEBI" id="CHEBI:57692"/>
    </cofactor>
</comment>
<comment type="subcellular location">
    <subcellularLocation>
        <location evidence="2">Mitochondrion outer membrane</location>
        <topology evidence="2">Single-pass membrane protein</topology>
    </subcellularLocation>
</comment>
<evidence type="ECO:0000256" key="6">
    <source>
        <dbReference type="ARBA" id="ARBA00022827"/>
    </source>
</evidence>
<feature type="binding site" evidence="11">
    <location>
        <position position="121"/>
    </location>
    <ligand>
        <name>FAD</name>
        <dbReference type="ChEBI" id="CHEBI:57692"/>
    </ligand>
</feature>
<dbReference type="FunFam" id="3.40.50.80:FF:000009">
    <property type="entry name" value="NADH-cytochrome b5 reductase"/>
    <property type="match status" value="1"/>
</dbReference>
<comment type="similarity">
    <text evidence="3 12">Belongs to the flavoprotein pyridine nucleotide cytochrome reductase family.</text>
</comment>
<comment type="catalytic activity">
    <reaction evidence="10 12">
        <text>2 Fe(III)-[cytochrome b5] + NADH = 2 Fe(II)-[cytochrome b5] + NAD(+) + H(+)</text>
        <dbReference type="Rhea" id="RHEA:46680"/>
        <dbReference type="Rhea" id="RHEA-COMP:10438"/>
        <dbReference type="Rhea" id="RHEA-COMP:10439"/>
        <dbReference type="ChEBI" id="CHEBI:15378"/>
        <dbReference type="ChEBI" id="CHEBI:29033"/>
        <dbReference type="ChEBI" id="CHEBI:29034"/>
        <dbReference type="ChEBI" id="CHEBI:57540"/>
        <dbReference type="ChEBI" id="CHEBI:57945"/>
        <dbReference type="EC" id="1.6.2.2"/>
    </reaction>
</comment>
<keyword evidence="5" id="KW-0472">Membrane</keyword>
<keyword evidence="4 11" id="KW-0285">Flavoprotein</keyword>
<feature type="domain" description="FAD-binding FR-type" evidence="13">
    <location>
        <begin position="29"/>
        <end position="145"/>
    </location>
</feature>
<evidence type="ECO:0000256" key="9">
    <source>
        <dbReference type="ARBA" id="ARBA00023128"/>
    </source>
</evidence>
<dbReference type="InterPro" id="IPR001834">
    <property type="entry name" value="CBR-like"/>
</dbReference>
<dbReference type="Proteomes" id="UP000308652">
    <property type="component" value="Unassembled WGS sequence"/>
</dbReference>
<keyword evidence="9" id="KW-0496">Mitochondrion</keyword>
<evidence type="ECO:0000256" key="2">
    <source>
        <dbReference type="ARBA" id="ARBA00004572"/>
    </source>
</evidence>
<dbReference type="CDD" id="cd06183">
    <property type="entry name" value="cyt_b5_reduct_like"/>
    <property type="match status" value="1"/>
</dbReference>
<protein>
    <recommendedName>
        <fullName evidence="12">NADH-cytochrome b5 reductase</fullName>
        <ecNumber evidence="12">1.6.2.2</ecNumber>
    </recommendedName>
</protein>
<dbReference type="EMBL" id="ML213593">
    <property type="protein sequence ID" value="TFK42044.1"/>
    <property type="molecule type" value="Genomic_DNA"/>
</dbReference>
<dbReference type="OrthoDB" id="432685at2759"/>
<keyword evidence="5" id="KW-1000">Mitochondrion outer membrane</keyword>
<evidence type="ECO:0000256" key="5">
    <source>
        <dbReference type="ARBA" id="ARBA00022787"/>
    </source>
</evidence>
<dbReference type="SUPFAM" id="SSF63380">
    <property type="entry name" value="Riboflavin synthase domain-like"/>
    <property type="match status" value="1"/>
</dbReference>
<evidence type="ECO:0000256" key="12">
    <source>
        <dbReference type="RuleBase" id="RU361226"/>
    </source>
</evidence>
<dbReference type="PRINTS" id="PR00371">
    <property type="entry name" value="FPNCR"/>
</dbReference>
<feature type="binding site" evidence="11">
    <location>
        <position position="96"/>
    </location>
    <ligand>
        <name>FAD</name>
        <dbReference type="ChEBI" id="CHEBI:57692"/>
    </ligand>
</feature>
<sequence>MGAYYYLEKAPTIAAAVEPKQEKSPLDPENFVDFKLKKVIPYNHNTSTYVPALSIACSRLPNNEASLIPVASCLIVKSSDLEALKDAKGKPIIRPYTPISPSDKKGELALLVKRYDSGNASKHIHTLKEGDTLAIKGPIEKFPYKANEFEEVALIGGGSGITPLYQILTHALADKSNTTKFKLLFSNVTEKDILLREEFDALKKKFPNNLDVVYLVDQPSKEWTGPVGYISPDVIKKNVGPADLKEKIKIFVCGPPGQVAAVAGKKAGMKQGELGGILKELGYSEDQVRFFAFLPSFLSFVSSCTSFPFFKVASCPWFSATLQPLLYPSPVRPSILTETPILYLPPQNLTSFFLYILPFGSTRGTAR</sequence>
<dbReference type="Pfam" id="PF00175">
    <property type="entry name" value="NAD_binding_1"/>
    <property type="match status" value="1"/>
</dbReference>
<proteinExistence type="inferred from homology"/>
<dbReference type="Pfam" id="PF00970">
    <property type="entry name" value="FAD_binding_6"/>
    <property type="match status" value="1"/>
</dbReference>
<dbReference type="InterPro" id="IPR039261">
    <property type="entry name" value="FNR_nucleotide-bd"/>
</dbReference>
<dbReference type="STRING" id="68775.A0A5C3M9B6"/>
<dbReference type="InterPro" id="IPR001709">
    <property type="entry name" value="Flavoprot_Pyr_Nucl_cyt_Rdtase"/>
</dbReference>
<feature type="binding site" evidence="11">
    <location>
        <position position="94"/>
    </location>
    <ligand>
        <name>FAD</name>
        <dbReference type="ChEBI" id="CHEBI:57692"/>
    </ligand>
</feature>
<dbReference type="PANTHER" id="PTHR19370">
    <property type="entry name" value="NADH-CYTOCHROME B5 REDUCTASE"/>
    <property type="match status" value="1"/>
</dbReference>
<feature type="binding site" evidence="11">
    <location>
        <position position="111"/>
    </location>
    <ligand>
        <name>FAD</name>
        <dbReference type="ChEBI" id="CHEBI:57692"/>
    </ligand>
</feature>
<evidence type="ECO:0000256" key="4">
    <source>
        <dbReference type="ARBA" id="ARBA00022630"/>
    </source>
</evidence>
<dbReference type="Gene3D" id="2.40.30.10">
    <property type="entry name" value="Translation factors"/>
    <property type="match status" value="1"/>
</dbReference>
<gene>
    <name evidence="14" type="ORF">BDQ12DRAFT_599116</name>
</gene>
<feature type="binding site" evidence="11">
    <location>
        <position position="113"/>
    </location>
    <ligand>
        <name>FAD</name>
        <dbReference type="ChEBI" id="CHEBI:57692"/>
    </ligand>
</feature>
<dbReference type="AlphaFoldDB" id="A0A5C3M9B6"/>
<evidence type="ECO:0000256" key="1">
    <source>
        <dbReference type="ARBA" id="ARBA00001974"/>
    </source>
</evidence>
<evidence type="ECO:0000313" key="15">
    <source>
        <dbReference type="Proteomes" id="UP000308652"/>
    </source>
</evidence>
<name>A0A5C3M9B6_9AGAR</name>
<evidence type="ECO:0000313" key="14">
    <source>
        <dbReference type="EMBL" id="TFK42044.1"/>
    </source>
</evidence>
<dbReference type="InterPro" id="IPR017938">
    <property type="entry name" value="Riboflavin_synthase-like_b-brl"/>
</dbReference>
<evidence type="ECO:0000256" key="8">
    <source>
        <dbReference type="ARBA" id="ARBA00023027"/>
    </source>
</evidence>
<dbReference type="EC" id="1.6.2.2" evidence="12"/>
<dbReference type="SUPFAM" id="SSF52343">
    <property type="entry name" value="Ferredoxin reductase-like, C-terminal NADP-linked domain"/>
    <property type="match status" value="1"/>
</dbReference>
<dbReference type="PRINTS" id="PR00406">
    <property type="entry name" value="CYTB5RDTASE"/>
</dbReference>
<evidence type="ECO:0000256" key="7">
    <source>
        <dbReference type="ARBA" id="ARBA00023002"/>
    </source>
</evidence>
<keyword evidence="15" id="KW-1185">Reference proteome</keyword>
<keyword evidence="8 12" id="KW-0520">NAD</keyword>
<dbReference type="GO" id="GO:0005741">
    <property type="term" value="C:mitochondrial outer membrane"/>
    <property type="evidence" value="ECO:0007669"/>
    <property type="project" value="UniProtKB-SubCell"/>
</dbReference>
<dbReference type="GO" id="GO:0090524">
    <property type="term" value="F:cytochrome-b5 reductase activity, acting on NADH"/>
    <property type="evidence" value="ECO:0007669"/>
    <property type="project" value="UniProtKB-EC"/>
</dbReference>
<reference evidence="14 15" key="1">
    <citation type="journal article" date="2019" name="Nat. Ecol. Evol.">
        <title>Megaphylogeny resolves global patterns of mushroom evolution.</title>
        <authorList>
            <person name="Varga T."/>
            <person name="Krizsan K."/>
            <person name="Foldi C."/>
            <person name="Dima B."/>
            <person name="Sanchez-Garcia M."/>
            <person name="Sanchez-Ramirez S."/>
            <person name="Szollosi G.J."/>
            <person name="Szarkandi J.G."/>
            <person name="Papp V."/>
            <person name="Albert L."/>
            <person name="Andreopoulos W."/>
            <person name="Angelini C."/>
            <person name="Antonin V."/>
            <person name="Barry K.W."/>
            <person name="Bougher N.L."/>
            <person name="Buchanan P."/>
            <person name="Buyck B."/>
            <person name="Bense V."/>
            <person name="Catcheside P."/>
            <person name="Chovatia M."/>
            <person name="Cooper J."/>
            <person name="Damon W."/>
            <person name="Desjardin D."/>
            <person name="Finy P."/>
            <person name="Geml J."/>
            <person name="Haridas S."/>
            <person name="Hughes K."/>
            <person name="Justo A."/>
            <person name="Karasinski D."/>
            <person name="Kautmanova I."/>
            <person name="Kiss B."/>
            <person name="Kocsube S."/>
            <person name="Kotiranta H."/>
            <person name="LaButti K.M."/>
            <person name="Lechner B.E."/>
            <person name="Liimatainen K."/>
            <person name="Lipzen A."/>
            <person name="Lukacs Z."/>
            <person name="Mihaltcheva S."/>
            <person name="Morgado L.N."/>
            <person name="Niskanen T."/>
            <person name="Noordeloos M.E."/>
            <person name="Ohm R.A."/>
            <person name="Ortiz-Santana B."/>
            <person name="Ovrebo C."/>
            <person name="Racz N."/>
            <person name="Riley R."/>
            <person name="Savchenko A."/>
            <person name="Shiryaev A."/>
            <person name="Soop K."/>
            <person name="Spirin V."/>
            <person name="Szebenyi C."/>
            <person name="Tomsovsky M."/>
            <person name="Tulloss R.E."/>
            <person name="Uehling J."/>
            <person name="Grigoriev I.V."/>
            <person name="Vagvolgyi C."/>
            <person name="Papp T."/>
            <person name="Martin F.M."/>
            <person name="Miettinen O."/>
            <person name="Hibbett D.S."/>
            <person name="Nagy L.G."/>
        </authorList>
    </citation>
    <scope>NUCLEOTIDE SEQUENCE [LARGE SCALE GENOMIC DNA]</scope>
    <source>
        <strain evidence="14 15">CBS 166.37</strain>
    </source>
</reference>
<evidence type="ECO:0000259" key="13">
    <source>
        <dbReference type="PROSITE" id="PS51384"/>
    </source>
</evidence>
<feature type="binding site" evidence="11">
    <location>
        <position position="95"/>
    </location>
    <ligand>
        <name>FAD</name>
        <dbReference type="ChEBI" id="CHEBI:57692"/>
    </ligand>
</feature>
<dbReference type="PROSITE" id="PS51384">
    <property type="entry name" value="FAD_FR"/>
    <property type="match status" value="1"/>
</dbReference>
<keyword evidence="7 12" id="KW-0560">Oxidoreductase</keyword>
<evidence type="ECO:0000256" key="10">
    <source>
        <dbReference type="ARBA" id="ARBA00047682"/>
    </source>
</evidence>
<accession>A0A5C3M9B6</accession>
<dbReference type="InterPro" id="IPR008333">
    <property type="entry name" value="Cbr1-like_FAD-bd_dom"/>
</dbReference>
<organism evidence="14 15">
    <name type="scientific">Crucibulum laeve</name>
    <dbReference type="NCBI Taxonomy" id="68775"/>
    <lineage>
        <taxon>Eukaryota</taxon>
        <taxon>Fungi</taxon>
        <taxon>Dikarya</taxon>
        <taxon>Basidiomycota</taxon>
        <taxon>Agaricomycotina</taxon>
        <taxon>Agaricomycetes</taxon>
        <taxon>Agaricomycetidae</taxon>
        <taxon>Agaricales</taxon>
        <taxon>Agaricineae</taxon>
        <taxon>Nidulariaceae</taxon>
        <taxon>Crucibulum</taxon>
    </lineage>
</organism>
<dbReference type="InterPro" id="IPR017927">
    <property type="entry name" value="FAD-bd_FR_type"/>
</dbReference>
<feature type="binding site" evidence="11">
    <location>
        <position position="162"/>
    </location>
    <ligand>
        <name>FAD</name>
        <dbReference type="ChEBI" id="CHEBI:57692"/>
    </ligand>
</feature>
<dbReference type="Gene3D" id="3.40.50.80">
    <property type="entry name" value="Nucleotide-binding domain of ferredoxin-NADP reductase (FNR) module"/>
    <property type="match status" value="1"/>
</dbReference>
<dbReference type="PANTHER" id="PTHR19370:SF171">
    <property type="entry name" value="NADH-CYTOCHROME B5 REDUCTASE 2"/>
    <property type="match status" value="1"/>
</dbReference>